<dbReference type="Proteomes" id="UP000242525">
    <property type="component" value="Unassembled WGS sequence"/>
</dbReference>
<feature type="repeat" description="PPR" evidence="3">
    <location>
        <begin position="1028"/>
        <end position="1062"/>
    </location>
</feature>
<dbReference type="InterPro" id="IPR002885">
    <property type="entry name" value="PPR_rpt"/>
</dbReference>
<reference evidence="6" key="1">
    <citation type="submission" date="2014-03" db="EMBL/GenBank/DDBJ databases">
        <authorList>
            <person name="Casaregola S."/>
        </authorList>
    </citation>
    <scope>NUCLEOTIDE SEQUENCE [LARGE SCALE GENOMIC DNA]</scope>
    <source>
        <strain evidence="6">CLIB 918</strain>
    </source>
</reference>
<evidence type="ECO:0000256" key="3">
    <source>
        <dbReference type="PROSITE-ProRule" id="PRU00708"/>
    </source>
</evidence>
<dbReference type="Pfam" id="PF17177">
    <property type="entry name" value="PPR_long"/>
    <property type="match status" value="1"/>
</dbReference>
<feature type="compositionally biased region" description="Polar residues" evidence="4">
    <location>
        <begin position="151"/>
        <end position="160"/>
    </location>
</feature>
<evidence type="ECO:0000313" key="7">
    <source>
        <dbReference type="Proteomes" id="UP000242525"/>
    </source>
</evidence>
<dbReference type="GO" id="GO:0005739">
    <property type="term" value="C:mitochondrion"/>
    <property type="evidence" value="ECO:0007669"/>
    <property type="project" value="UniProtKB-SubCell"/>
</dbReference>
<keyword evidence="7" id="KW-1185">Reference proteome</keyword>
<keyword evidence="2" id="KW-0677">Repeat</keyword>
<dbReference type="PANTHER" id="PTHR47933">
    <property type="entry name" value="PENTATRICOPEPTIDE REPEAT-CONTAINING PROTEIN 1, MITOCHONDRIAL"/>
    <property type="match status" value="1"/>
</dbReference>
<name>A0A0J9X4K7_GEOCN</name>
<evidence type="ECO:0000259" key="5">
    <source>
        <dbReference type="Pfam" id="PF17177"/>
    </source>
</evidence>
<evidence type="ECO:0000313" key="6">
    <source>
        <dbReference type="EMBL" id="CDO52105.1"/>
    </source>
</evidence>
<sequence>MIPKSFAHLSRHAVLSKTLFATHSSSFTQPTFFVTTNQLARQQSQLVLRNNAAFTESDYPHSSNSTNTHSYSAICNSSLFPSLLPLVTLDDDKRREAILERVANSAGSHQNTSRRNSMNNSPLMLDSLVRRNSFSSVDDIAVATRRSIRRFSNTSEQNASHLPKTPPPSPVTGPVNPDTNPIDFELTPLTIEESGSEKISTPRSTPLEPISTEAVEIDTVVTEPVEQLQQLLVEEELQTPFDSDQNNLKSSSKVEVSTESPVSVREKESTSAEISPENLPSDLTEAQIQLRQKLEHDLLESINTKTLPEVIASFSTFKANSITPPLKIYESFIAYLVKNLHYDNYNPENISNVLTVYSDLVSKNIKPSKSIYTSVIVGLTFSAKRVEAHKELSTAYNRVAKRHSDRVLKSVKQAMHDGDSSIAFYKMAIDIFEASNVVKPQRYSTAVYQQVLDACNAVGNYSLLYRVIKLMEHTNCTLDADIFVSLLKGYGKYGDVVAFVETFKHYKALAGSLVNKKEFDVYASLIGAYFDSGKPEDALTFFNKILNNNVPGSALVPVVSEIVQSFSRTGDYPSAVKWIKRVDSDDKLAPVNMPTLVCTMSAIVDAGDIATARELFDFAASRKDAKSSVFDVARSDFVSLCVKANDPESLYKAIKETQLREGVWDLTSVVNVSRYLLDIGDIDFALRVFEIQTKRYFDYMDNRGLPVDNQGADALDQLFKALKETGHFDISSALSLLQSNVFKSQFLSDTNSTFIECLKTLWNSQADGTLKSLLSGKPFVIADIVNVHAKWIKESQTSMGLSIPTSLLEDLRKNFKGLINILVDVAPAVSEEFQENVASALGILGETELATIWKDVCVSTYHASGTSAKPEKSLPAIPENRLITNQIIIASQNPNTLINAFELLNTSTIRGDIIGPDAYVSVIEAAATSNFSQLVRDVYKIALNKVKPPQDHPYFYESWIKIHRAIVRTASIDYLVASSAYKHLLDLGVFPDATGYGQLIASSPNNEEGVENALKLFNEARSNNVLLNTFIYNVLLSKLSKAHRFEEAIYYFKDMDTTTVRKNNVTYGTIINACTRCGNEAYAKAFFKEMESSPYYSPKVAPFNIMLQYYVQDKKDRRAALEFYEKLRKRNLSPSSHTYKLVIDAYTTIEPIDIVSADKVLLQILADNNAITSKHYASLLYGRGVYLKDLDGAQKFYNGLVFNKRVRPDNNIFRAMIDSYVVNDAVESTPGILKEMVSYGIELDAVMANTLIRGWAKISTEKSRGLFNHILSVGIAMPSTYESMVRAYLFNGDVVSAQEIIGIMISHIYPQVVVNQLQQVVDQFVKGTLPSLGDKMTMLFETVYNKDSSYSLLPVKAPKHMQGVLEDIDMVKSSPSLVEF</sequence>
<dbReference type="InterPro" id="IPR011990">
    <property type="entry name" value="TPR-like_helical_dom_sf"/>
</dbReference>
<evidence type="ECO:0000256" key="2">
    <source>
        <dbReference type="ARBA" id="ARBA00022737"/>
    </source>
</evidence>
<dbReference type="STRING" id="1173061.A0A0J9X4K7"/>
<dbReference type="PROSITE" id="PS51375">
    <property type="entry name" value="PPR"/>
    <property type="match status" value="2"/>
</dbReference>
<feature type="region of interest" description="Disordered" evidence="4">
    <location>
        <begin position="238"/>
        <end position="278"/>
    </location>
</feature>
<evidence type="ECO:0000256" key="1">
    <source>
        <dbReference type="ARBA" id="ARBA00004173"/>
    </source>
</evidence>
<proteinExistence type="predicted"/>
<comment type="caution">
    <text evidence="6">The sequence shown here is derived from an EMBL/GenBank/DDBJ whole genome shotgun (WGS) entry which is preliminary data.</text>
</comment>
<dbReference type="EMBL" id="CCBN010000002">
    <property type="protein sequence ID" value="CDO52105.1"/>
    <property type="molecule type" value="Genomic_DNA"/>
</dbReference>
<dbReference type="NCBIfam" id="TIGR00756">
    <property type="entry name" value="PPR"/>
    <property type="match status" value="2"/>
</dbReference>
<dbReference type="OrthoDB" id="411857at2759"/>
<gene>
    <name evidence="6" type="ORF">BN980_GECA02s05928g</name>
</gene>
<feature type="repeat" description="PPR" evidence="3">
    <location>
        <begin position="1063"/>
        <end position="1097"/>
    </location>
</feature>
<dbReference type="InterPro" id="IPR033443">
    <property type="entry name" value="PROP1-like_PPR_dom"/>
</dbReference>
<dbReference type="PANTHER" id="PTHR47933:SF11">
    <property type="entry name" value="PENTATRICOPEPTIDE REPEAT-CONTAINING PROTEIN 2"/>
    <property type="match status" value="1"/>
</dbReference>
<organism evidence="6 7">
    <name type="scientific">Geotrichum candidum</name>
    <name type="common">Oospora lactis</name>
    <name type="synonym">Dipodascus geotrichum</name>
    <dbReference type="NCBI Taxonomy" id="1173061"/>
    <lineage>
        <taxon>Eukaryota</taxon>
        <taxon>Fungi</taxon>
        <taxon>Dikarya</taxon>
        <taxon>Ascomycota</taxon>
        <taxon>Saccharomycotina</taxon>
        <taxon>Dipodascomycetes</taxon>
        <taxon>Dipodascales</taxon>
        <taxon>Dipodascaceae</taxon>
        <taxon>Geotrichum</taxon>
    </lineage>
</organism>
<feature type="region of interest" description="Disordered" evidence="4">
    <location>
        <begin position="151"/>
        <end position="206"/>
    </location>
</feature>
<dbReference type="InterPro" id="IPR013888">
    <property type="entry name" value="RNase_P_Rpm2_mt"/>
</dbReference>
<dbReference type="InterPro" id="IPR051240">
    <property type="entry name" value="Mito_RNA-Proc/Resp"/>
</dbReference>
<accession>A0A0J9X4K7</accession>
<protein>
    <recommendedName>
        <fullName evidence="5">PROP1-like PPR domain-containing protein</fullName>
    </recommendedName>
</protein>
<feature type="domain" description="PROP1-like PPR" evidence="5">
    <location>
        <begin position="1008"/>
        <end position="1140"/>
    </location>
</feature>
<dbReference type="Pfam" id="PF01535">
    <property type="entry name" value="PPR"/>
    <property type="match status" value="2"/>
</dbReference>
<evidence type="ECO:0000256" key="4">
    <source>
        <dbReference type="SAM" id="MobiDB-lite"/>
    </source>
</evidence>
<dbReference type="Pfam" id="PF08579">
    <property type="entry name" value="RPM2"/>
    <property type="match status" value="1"/>
</dbReference>
<comment type="subcellular location">
    <subcellularLocation>
        <location evidence="1">Mitochondrion</location>
    </subcellularLocation>
</comment>
<feature type="compositionally biased region" description="Low complexity" evidence="4">
    <location>
        <begin position="249"/>
        <end position="263"/>
    </location>
</feature>
<dbReference type="GO" id="GO:0003729">
    <property type="term" value="F:mRNA binding"/>
    <property type="evidence" value="ECO:0007669"/>
    <property type="project" value="TreeGrafter"/>
</dbReference>
<dbReference type="Gene3D" id="1.25.40.10">
    <property type="entry name" value="Tetratricopeptide repeat domain"/>
    <property type="match status" value="3"/>
</dbReference>